<feature type="compositionally biased region" description="Basic and acidic residues" evidence="1">
    <location>
        <begin position="140"/>
        <end position="174"/>
    </location>
</feature>
<dbReference type="Proteomes" id="UP000694546">
    <property type="component" value="Chromosome 7"/>
</dbReference>
<protein>
    <submittedName>
        <fullName evidence="2">Uncharacterized protein</fullName>
    </submittedName>
</protein>
<feature type="region of interest" description="Disordered" evidence="1">
    <location>
        <begin position="140"/>
        <end position="183"/>
    </location>
</feature>
<accession>A0A8C5CJL2</accession>
<keyword evidence="3" id="KW-1185">Reference proteome</keyword>
<dbReference type="Ensembl" id="ENSGMOT00000052791.1">
    <property type="protein sequence ID" value="ENSGMOP00000061050.1"/>
    <property type="gene ID" value="ENSGMOG00000022449.1"/>
</dbReference>
<organism evidence="2 3">
    <name type="scientific">Gadus morhua</name>
    <name type="common">Atlantic cod</name>
    <dbReference type="NCBI Taxonomy" id="8049"/>
    <lineage>
        <taxon>Eukaryota</taxon>
        <taxon>Metazoa</taxon>
        <taxon>Chordata</taxon>
        <taxon>Craniata</taxon>
        <taxon>Vertebrata</taxon>
        <taxon>Euteleostomi</taxon>
        <taxon>Actinopterygii</taxon>
        <taxon>Neopterygii</taxon>
        <taxon>Teleostei</taxon>
        <taxon>Neoteleostei</taxon>
        <taxon>Acanthomorphata</taxon>
        <taxon>Zeiogadaria</taxon>
        <taxon>Gadariae</taxon>
        <taxon>Gadiformes</taxon>
        <taxon>Gadoidei</taxon>
        <taxon>Gadidae</taxon>
        <taxon>Gadus</taxon>
    </lineage>
</organism>
<dbReference type="GeneTree" id="ENSGT00940000175375"/>
<dbReference type="OMA" id="FMTELYE"/>
<reference evidence="2" key="1">
    <citation type="submission" date="2025-08" db="UniProtKB">
        <authorList>
            <consortium name="Ensembl"/>
        </authorList>
    </citation>
    <scope>IDENTIFICATION</scope>
</reference>
<evidence type="ECO:0000256" key="1">
    <source>
        <dbReference type="SAM" id="MobiDB-lite"/>
    </source>
</evidence>
<dbReference type="AlphaFoldDB" id="A0A8C5CJL2"/>
<name>A0A8C5CJL2_GADMO</name>
<proteinExistence type="predicted"/>
<evidence type="ECO:0000313" key="2">
    <source>
        <dbReference type="Ensembl" id="ENSGMOP00000061050.1"/>
    </source>
</evidence>
<dbReference type="GeneID" id="115546848"/>
<reference evidence="2" key="2">
    <citation type="submission" date="2025-09" db="UniProtKB">
        <authorList>
            <consortium name="Ensembl"/>
        </authorList>
    </citation>
    <scope>IDENTIFICATION</scope>
</reference>
<dbReference type="OrthoDB" id="9881749at2759"/>
<gene>
    <name evidence="2" type="primary">ccdc122</name>
</gene>
<dbReference type="RefSeq" id="XP_030216481.1">
    <property type="nucleotide sequence ID" value="XM_030360621.1"/>
</dbReference>
<evidence type="ECO:0000313" key="3">
    <source>
        <dbReference type="Proteomes" id="UP000694546"/>
    </source>
</evidence>
<sequence length="269" mass="31378">MTSSTVKHPFEDKEMAVFSLTKAVEEVSHQGYANMAALQEKLDQLSSLQAVLHNADTRSEHSALELRAATRRTLILDEDLHQCQRRSEALWSSCSTANSHTSALRLRVDEERERARLALAGIDVHRVKMKEHRVAVALAESKRESHQALEEQRRRVRELREKREKQRRDLEDPNGRAVQEAKTGQVQLKQQLVALRKATAQKREELRQENDTHTQIRKEIKIQHRRYEAIVRRLHCQLNKAQAYYRHLSGDVNHMERQVLDLRRQLNSS</sequence>